<evidence type="ECO:0000313" key="10">
    <source>
        <dbReference type="Proteomes" id="UP000181790"/>
    </source>
</evidence>
<dbReference type="SUPFAM" id="SSF55545">
    <property type="entry name" value="beta-N-acetylhexosaminidase-like domain"/>
    <property type="match status" value="1"/>
</dbReference>
<dbReference type="PROSITE" id="PS51820">
    <property type="entry name" value="PA14"/>
    <property type="match status" value="1"/>
</dbReference>
<dbReference type="InterPro" id="IPR015883">
    <property type="entry name" value="Glyco_hydro_20_cat"/>
</dbReference>
<dbReference type="GO" id="GO:0004563">
    <property type="term" value="F:beta-N-acetylhexosaminidase activity"/>
    <property type="evidence" value="ECO:0007669"/>
    <property type="project" value="UniProtKB-EC"/>
</dbReference>
<dbReference type="EC" id="3.2.1.52" evidence="3"/>
<dbReference type="InterPro" id="IPR025705">
    <property type="entry name" value="Beta_hexosaminidase_sua/sub"/>
</dbReference>
<dbReference type="InterPro" id="IPR017853">
    <property type="entry name" value="GH"/>
</dbReference>
<name>A0A1S2VNP2_9BACT</name>
<sequence>MQRFFFLISLCTLSILVRAQDPSQRYPIIPFPSSLVPATGQFTITANTALLVQDKRFANEGQQLQELLQPALGKQLTANASASKILLQHDPSITSAEGYALRITPQQITLKAGQPAGMFRAIQTIRQLLPIGIEQPAKPLASLTLPAVTIQDQPAYAWRGMHLDVSRHFYSIDYLKTFIDRLALYKFNTFHLHLTDDQGWRLEINAYPKLTTIGAWRTFNNQDSVVLKRAVTNPDFDLPKQFLRQQDGQTQYGGFYTQAQMRDLIAYAAARHIDIVPEIDMPGHLSAAIKAYPFLSCTGQDGWGKTFSVPVCPCNEPTYTFMETVLSEIIALFPSQYVHIGADEVEKSTWAQTPACLELMKRENLKNVEELQSYFVHRIEQFVQSKGKKLMVWDDALEGGLKPSSTVMYWRSWVKNAPQKAVQNGNNIVMTPVSHLYFDSPPGSQSVENVYKLPVVPQDIPASQARRFLGAQANIWTEYIPTENRVDYMSMPRMTALAEMVWSAKKDYPSYQKRLLQHYLRMEQMGIHYRLPDLTGFAEENVFVDKAALSIRKPLASYKLRYTTNGTPPTATSPELPAALTIDKPQTVQVAAFTPSGVRGDVYALRYQQQAYAQPVTPAGTQAGLTCDLLKKYFKATTFMKDLPADSTYLINNLTVPKTVTAPSFGTRFRGYLRVPETGVYSFFYTCDDGGVLRIANRLVVDNDGNHFPIEKSGQVALAKGMHPFEADFIEGGGGFTLKLKYSVNGSAPAAIPDSWFTH</sequence>
<evidence type="ECO:0000256" key="3">
    <source>
        <dbReference type="ARBA" id="ARBA00012663"/>
    </source>
</evidence>
<dbReference type="Pfam" id="PF00728">
    <property type="entry name" value="Glyco_hydro_20"/>
    <property type="match status" value="1"/>
</dbReference>
<feature type="domain" description="PA14" evidence="8">
    <location>
        <begin position="624"/>
        <end position="756"/>
    </location>
</feature>
<dbReference type="EMBL" id="MORL01000004">
    <property type="protein sequence ID" value="OIN59408.1"/>
    <property type="molecule type" value="Genomic_DNA"/>
</dbReference>
<dbReference type="OrthoDB" id="9763537at2"/>
<dbReference type="Pfam" id="PF13290">
    <property type="entry name" value="CHB_HEX_C_1"/>
    <property type="match status" value="1"/>
</dbReference>
<dbReference type="CDD" id="cd06563">
    <property type="entry name" value="GH20_chitobiase-like"/>
    <property type="match status" value="1"/>
</dbReference>
<dbReference type="GO" id="GO:0005975">
    <property type="term" value="P:carbohydrate metabolic process"/>
    <property type="evidence" value="ECO:0007669"/>
    <property type="project" value="InterPro"/>
</dbReference>
<dbReference type="AlphaFoldDB" id="A0A1S2VNP2"/>
<keyword evidence="4" id="KW-0378">Hydrolase</keyword>
<organism evidence="9 10">
    <name type="scientific">Arsenicibacter rosenii</name>
    <dbReference type="NCBI Taxonomy" id="1750698"/>
    <lineage>
        <taxon>Bacteria</taxon>
        <taxon>Pseudomonadati</taxon>
        <taxon>Bacteroidota</taxon>
        <taxon>Cytophagia</taxon>
        <taxon>Cytophagales</taxon>
        <taxon>Spirosomataceae</taxon>
        <taxon>Arsenicibacter</taxon>
    </lineage>
</organism>
<feature type="chain" id="PRO_5010386736" description="beta-N-acetylhexosaminidase" evidence="7">
    <location>
        <begin position="20"/>
        <end position="759"/>
    </location>
</feature>
<dbReference type="InterPro" id="IPR015882">
    <property type="entry name" value="HEX_bac_N"/>
</dbReference>
<keyword evidence="7" id="KW-0732">Signal</keyword>
<feature type="signal peptide" evidence="7">
    <location>
        <begin position="1"/>
        <end position="19"/>
    </location>
</feature>
<evidence type="ECO:0000256" key="1">
    <source>
        <dbReference type="ARBA" id="ARBA00001231"/>
    </source>
</evidence>
<dbReference type="Proteomes" id="UP000181790">
    <property type="component" value="Unassembled WGS sequence"/>
</dbReference>
<evidence type="ECO:0000256" key="7">
    <source>
        <dbReference type="SAM" id="SignalP"/>
    </source>
</evidence>
<dbReference type="Gene3D" id="3.30.379.10">
    <property type="entry name" value="Chitobiase/beta-hexosaminidase domain 2-like"/>
    <property type="match status" value="1"/>
</dbReference>
<dbReference type="SUPFAM" id="SSF56988">
    <property type="entry name" value="Anthrax protective antigen"/>
    <property type="match status" value="1"/>
</dbReference>
<comment type="catalytic activity">
    <reaction evidence="1">
        <text>Hydrolysis of terminal non-reducing N-acetyl-D-hexosamine residues in N-acetyl-beta-D-hexosaminides.</text>
        <dbReference type="EC" id="3.2.1.52"/>
    </reaction>
</comment>
<keyword evidence="10" id="KW-1185">Reference proteome</keyword>
<reference evidence="9 10" key="1">
    <citation type="submission" date="2016-10" db="EMBL/GenBank/DDBJ databases">
        <title>Arsenicibacter rosenii gen. nov., sp. nov., an efficient arsenic-methylating bacterium isolated from an arsenic-contaminated paddy soil.</title>
        <authorList>
            <person name="Huang K."/>
        </authorList>
    </citation>
    <scope>NUCLEOTIDE SEQUENCE [LARGE SCALE GENOMIC DNA]</scope>
    <source>
        <strain evidence="9 10">SM-1</strain>
    </source>
</reference>
<gene>
    <name evidence="9" type="ORF">BLX24_10575</name>
</gene>
<proteinExistence type="inferred from homology"/>
<dbReference type="GO" id="GO:0016020">
    <property type="term" value="C:membrane"/>
    <property type="evidence" value="ECO:0007669"/>
    <property type="project" value="TreeGrafter"/>
</dbReference>
<dbReference type="SMART" id="SM00758">
    <property type="entry name" value="PA14"/>
    <property type="match status" value="1"/>
</dbReference>
<dbReference type="PANTHER" id="PTHR22600">
    <property type="entry name" value="BETA-HEXOSAMINIDASE"/>
    <property type="match status" value="1"/>
</dbReference>
<evidence type="ECO:0000313" key="9">
    <source>
        <dbReference type="EMBL" id="OIN59408.1"/>
    </source>
</evidence>
<dbReference type="Gene3D" id="3.90.182.10">
    <property type="entry name" value="Toxin - Anthrax Protective Antigen,domain 1"/>
    <property type="match status" value="1"/>
</dbReference>
<comment type="similarity">
    <text evidence="2">Belongs to the glycosyl hydrolase 20 family.</text>
</comment>
<protein>
    <recommendedName>
        <fullName evidence="3">beta-N-acetylhexosaminidase</fullName>
        <ecNumber evidence="3">3.2.1.52</ecNumber>
    </recommendedName>
</protein>
<dbReference type="Gene3D" id="3.20.20.80">
    <property type="entry name" value="Glycosidases"/>
    <property type="match status" value="1"/>
</dbReference>
<comment type="caution">
    <text evidence="9">The sequence shown here is derived from an EMBL/GenBank/DDBJ whole genome shotgun (WGS) entry which is preliminary data.</text>
</comment>
<evidence type="ECO:0000256" key="4">
    <source>
        <dbReference type="ARBA" id="ARBA00022801"/>
    </source>
</evidence>
<evidence type="ECO:0000256" key="2">
    <source>
        <dbReference type="ARBA" id="ARBA00006285"/>
    </source>
</evidence>
<dbReference type="InterPro" id="IPR037524">
    <property type="entry name" value="PA14/GLEYA"/>
</dbReference>
<dbReference type="InterPro" id="IPR029018">
    <property type="entry name" value="Hex-like_dom2"/>
</dbReference>
<dbReference type="PANTHER" id="PTHR22600:SF57">
    <property type="entry name" value="BETA-N-ACETYLHEXOSAMINIDASE"/>
    <property type="match status" value="1"/>
</dbReference>
<dbReference type="InterPro" id="IPR059177">
    <property type="entry name" value="GH29D-like_dom"/>
</dbReference>
<dbReference type="SUPFAM" id="SSF51445">
    <property type="entry name" value="(Trans)glycosidases"/>
    <property type="match status" value="1"/>
</dbReference>
<evidence type="ECO:0000256" key="5">
    <source>
        <dbReference type="ARBA" id="ARBA00023295"/>
    </source>
</evidence>
<keyword evidence="5" id="KW-0326">Glycosidase</keyword>
<evidence type="ECO:0000256" key="6">
    <source>
        <dbReference type="PIRSR" id="PIRSR625705-1"/>
    </source>
</evidence>
<dbReference type="Pfam" id="PF02838">
    <property type="entry name" value="Glyco_hydro_20b"/>
    <property type="match status" value="1"/>
</dbReference>
<feature type="active site" description="Proton donor" evidence="6">
    <location>
        <position position="344"/>
    </location>
</feature>
<accession>A0A1S2VNP2</accession>
<dbReference type="GO" id="GO:0030203">
    <property type="term" value="P:glycosaminoglycan metabolic process"/>
    <property type="evidence" value="ECO:0007669"/>
    <property type="project" value="TreeGrafter"/>
</dbReference>
<dbReference type="InterPro" id="IPR011658">
    <property type="entry name" value="PA14_dom"/>
</dbReference>
<evidence type="ECO:0000259" key="8">
    <source>
        <dbReference type="PROSITE" id="PS51820"/>
    </source>
</evidence>
<dbReference type="Pfam" id="PF07691">
    <property type="entry name" value="PA14"/>
    <property type="match status" value="1"/>
</dbReference>
<dbReference type="RefSeq" id="WP_071503090.1">
    <property type="nucleotide sequence ID" value="NZ_MORL01000004.1"/>
</dbReference>
<dbReference type="PRINTS" id="PR00738">
    <property type="entry name" value="GLHYDRLASE20"/>
</dbReference>